<organism evidence="8 9">
    <name type="scientific">Bambusicola thoracicus</name>
    <name type="common">Chinese bamboo-partridge</name>
    <name type="synonym">Perdix thoracica</name>
    <dbReference type="NCBI Taxonomy" id="9083"/>
    <lineage>
        <taxon>Eukaryota</taxon>
        <taxon>Metazoa</taxon>
        <taxon>Chordata</taxon>
        <taxon>Craniata</taxon>
        <taxon>Vertebrata</taxon>
        <taxon>Euteleostomi</taxon>
        <taxon>Archelosauria</taxon>
        <taxon>Archosauria</taxon>
        <taxon>Dinosauria</taxon>
        <taxon>Saurischia</taxon>
        <taxon>Theropoda</taxon>
        <taxon>Coelurosauria</taxon>
        <taxon>Aves</taxon>
        <taxon>Neognathae</taxon>
        <taxon>Galloanserae</taxon>
        <taxon>Galliformes</taxon>
        <taxon>Phasianidae</taxon>
        <taxon>Perdicinae</taxon>
        <taxon>Bambusicola</taxon>
    </lineage>
</organism>
<dbReference type="EMBL" id="PPHD01013690">
    <property type="protein sequence ID" value="POI29893.1"/>
    <property type="molecule type" value="Genomic_DNA"/>
</dbReference>
<dbReference type="AlphaFoldDB" id="A0A2P4T0K8"/>
<protein>
    <recommendedName>
        <fullName evidence="7">Biopterin-dependent aromatic amino acid hydroxylase family profile domain-containing protein</fullName>
    </recommendedName>
</protein>
<dbReference type="Proteomes" id="UP000237246">
    <property type="component" value="Unassembled WGS sequence"/>
</dbReference>
<gene>
    <name evidence="8" type="ORF">CIB84_006357</name>
</gene>
<dbReference type="PRINTS" id="PR00372">
    <property type="entry name" value="FYWHYDRXLASE"/>
</dbReference>
<dbReference type="InterPro" id="IPR019774">
    <property type="entry name" value="Aromatic-AA_hydroxylase_C"/>
</dbReference>
<accession>A0A2P4T0K8</accession>
<evidence type="ECO:0000256" key="6">
    <source>
        <dbReference type="ARBA" id="ARBA00023033"/>
    </source>
</evidence>
<dbReference type="OrthoDB" id="983542at2759"/>
<keyword evidence="5" id="KW-0408">Iron</keyword>
<proteinExistence type="inferred from homology"/>
<keyword evidence="6" id="KW-0503">Monooxygenase</keyword>
<dbReference type="GO" id="GO:0009072">
    <property type="term" value="P:aromatic amino acid metabolic process"/>
    <property type="evidence" value="ECO:0007669"/>
    <property type="project" value="InterPro"/>
</dbReference>
<feature type="domain" description="Biopterin-dependent aromatic amino acid hydroxylase family profile" evidence="7">
    <location>
        <begin position="1"/>
        <end position="97"/>
    </location>
</feature>
<dbReference type="Pfam" id="PF00351">
    <property type="entry name" value="Biopterin_H"/>
    <property type="match status" value="1"/>
</dbReference>
<reference evidence="8 9" key="1">
    <citation type="submission" date="2018-01" db="EMBL/GenBank/DDBJ databases">
        <title>Comparison of the Chinese Bamboo Partridge and Red Junglefowl genome sequences highlights the importance of demography in genome evolution.</title>
        <authorList>
            <person name="Tiley G.P."/>
            <person name="Kimball R.T."/>
            <person name="Braun E.L."/>
            <person name="Burleigh J.G."/>
        </authorList>
    </citation>
    <scope>NUCLEOTIDE SEQUENCE [LARGE SCALE GENOMIC DNA]</scope>
    <source>
        <strain evidence="8">RTK389</strain>
        <tissue evidence="8">Blood</tissue>
    </source>
</reference>
<dbReference type="InterPro" id="IPR036329">
    <property type="entry name" value="Aro-AA_hydroxylase_C_sf"/>
</dbReference>
<dbReference type="PANTHER" id="PTHR11473">
    <property type="entry name" value="AROMATIC AMINO ACID HYDROXYLASE"/>
    <property type="match status" value="1"/>
</dbReference>
<evidence type="ECO:0000256" key="1">
    <source>
        <dbReference type="ARBA" id="ARBA00001954"/>
    </source>
</evidence>
<keyword evidence="9" id="KW-1185">Reference proteome</keyword>
<evidence type="ECO:0000259" key="7">
    <source>
        <dbReference type="PROSITE" id="PS51410"/>
    </source>
</evidence>
<feature type="non-terminal residue" evidence="8">
    <location>
        <position position="1"/>
    </location>
</feature>
<dbReference type="GO" id="GO:0043005">
    <property type="term" value="C:neuron projection"/>
    <property type="evidence" value="ECO:0007669"/>
    <property type="project" value="TreeGrafter"/>
</dbReference>
<keyword evidence="3" id="KW-0479">Metal-binding</keyword>
<dbReference type="GO" id="GO:0004510">
    <property type="term" value="F:tryptophan 5-monooxygenase activity"/>
    <property type="evidence" value="ECO:0007669"/>
    <property type="project" value="TreeGrafter"/>
</dbReference>
<dbReference type="InterPro" id="IPR001273">
    <property type="entry name" value="ArAA_hydroxylase"/>
</dbReference>
<evidence type="ECO:0000256" key="5">
    <source>
        <dbReference type="ARBA" id="ARBA00023004"/>
    </source>
</evidence>
<comment type="caution">
    <text evidence="8">The sequence shown here is derived from an EMBL/GenBank/DDBJ whole genome shotgun (WGS) entry which is preliminary data.</text>
</comment>
<dbReference type="PROSITE" id="PS51410">
    <property type="entry name" value="BH4_AAA_HYDROXYL_2"/>
    <property type="match status" value="1"/>
</dbReference>
<evidence type="ECO:0000313" key="8">
    <source>
        <dbReference type="EMBL" id="POI29893.1"/>
    </source>
</evidence>
<dbReference type="GO" id="GO:0005506">
    <property type="term" value="F:iron ion binding"/>
    <property type="evidence" value="ECO:0007669"/>
    <property type="project" value="InterPro"/>
</dbReference>
<comment type="similarity">
    <text evidence="2">Belongs to the biopterin-dependent aromatic amino acid hydroxylase family.</text>
</comment>
<name>A0A2P4T0K8_BAMTH</name>
<dbReference type="InterPro" id="IPR036951">
    <property type="entry name" value="ArAA_hydroxylase_sf"/>
</dbReference>
<evidence type="ECO:0000256" key="3">
    <source>
        <dbReference type="ARBA" id="ARBA00022723"/>
    </source>
</evidence>
<evidence type="ECO:0000256" key="2">
    <source>
        <dbReference type="ARBA" id="ARBA00009712"/>
    </source>
</evidence>
<comment type="cofactor">
    <cofactor evidence="1">
        <name>Fe(2+)</name>
        <dbReference type="ChEBI" id="CHEBI:29033"/>
    </cofactor>
</comment>
<keyword evidence="4" id="KW-0560">Oxidoreductase</keyword>
<sequence>HALSDKAKVKTFDPKTTCLQECLITTFQEAYFVSESFEEAKEKMRDFAKSINRPFSVYFNPYTQSIEILKDTRSIENVVQDLRSDLNTVCDALSKMNRYLGI</sequence>
<evidence type="ECO:0000313" key="9">
    <source>
        <dbReference type="Proteomes" id="UP000237246"/>
    </source>
</evidence>
<dbReference type="SUPFAM" id="SSF56534">
    <property type="entry name" value="Aromatic aminoacid monoxygenases, catalytic and oligomerization domains"/>
    <property type="match status" value="1"/>
</dbReference>
<dbReference type="Gene3D" id="1.10.800.10">
    <property type="entry name" value="Aromatic amino acid hydroxylase"/>
    <property type="match status" value="1"/>
</dbReference>
<evidence type="ECO:0000256" key="4">
    <source>
        <dbReference type="ARBA" id="ARBA00023002"/>
    </source>
</evidence>
<dbReference type="PANTHER" id="PTHR11473:SF16">
    <property type="entry name" value="TRYPTOPHAN 5-HYDROXYLASE 2"/>
    <property type="match status" value="1"/>
</dbReference>